<evidence type="ECO:0000256" key="3">
    <source>
        <dbReference type="ARBA" id="ARBA00022722"/>
    </source>
</evidence>
<dbReference type="PANTHER" id="PTHR33653:SF1">
    <property type="entry name" value="RIBONUCLEASE VAPC2"/>
    <property type="match status" value="1"/>
</dbReference>
<keyword evidence="3" id="KW-0540">Nuclease</keyword>
<evidence type="ECO:0000256" key="6">
    <source>
        <dbReference type="ARBA" id="ARBA00022842"/>
    </source>
</evidence>
<organism evidence="9">
    <name type="scientific">mine drainage metagenome</name>
    <dbReference type="NCBI Taxonomy" id="410659"/>
    <lineage>
        <taxon>unclassified sequences</taxon>
        <taxon>metagenomes</taxon>
        <taxon>ecological metagenomes</taxon>
    </lineage>
</organism>
<name>T1AB70_9ZZZZ</name>
<dbReference type="GO" id="GO:0046872">
    <property type="term" value="F:metal ion binding"/>
    <property type="evidence" value="ECO:0007669"/>
    <property type="project" value="UniProtKB-KW"/>
</dbReference>
<keyword evidence="2" id="KW-1277">Toxin-antitoxin system</keyword>
<evidence type="ECO:0000259" key="8">
    <source>
        <dbReference type="Pfam" id="PF01850"/>
    </source>
</evidence>
<reference evidence="9" key="1">
    <citation type="submission" date="2013-08" db="EMBL/GenBank/DDBJ databases">
        <authorList>
            <person name="Mendez C."/>
            <person name="Richter M."/>
            <person name="Ferrer M."/>
            <person name="Sanchez J."/>
        </authorList>
    </citation>
    <scope>NUCLEOTIDE SEQUENCE</scope>
</reference>
<keyword evidence="6" id="KW-0460">Magnesium</keyword>
<evidence type="ECO:0000256" key="4">
    <source>
        <dbReference type="ARBA" id="ARBA00022723"/>
    </source>
</evidence>
<accession>T1AB70</accession>
<dbReference type="AlphaFoldDB" id="T1AB70"/>
<dbReference type="InterPro" id="IPR050556">
    <property type="entry name" value="Type_II_TA_system_RNase"/>
</dbReference>
<comment type="similarity">
    <text evidence="7">Belongs to the PINc/VapC protein family.</text>
</comment>
<protein>
    <submittedName>
        <fullName evidence="9">Protein containing PilT protein</fullName>
    </submittedName>
</protein>
<dbReference type="GO" id="GO:0016787">
    <property type="term" value="F:hydrolase activity"/>
    <property type="evidence" value="ECO:0007669"/>
    <property type="project" value="UniProtKB-KW"/>
</dbReference>
<dbReference type="Gene3D" id="3.40.50.1010">
    <property type="entry name" value="5'-nuclease"/>
    <property type="match status" value="1"/>
</dbReference>
<keyword evidence="5" id="KW-0378">Hydrolase</keyword>
<gene>
    <name evidence="9" type="ORF">B1B_09761</name>
</gene>
<dbReference type="HAMAP" id="MF_00265">
    <property type="entry name" value="VapC_Nob1"/>
    <property type="match status" value="1"/>
</dbReference>
<evidence type="ECO:0000313" key="9">
    <source>
        <dbReference type="EMBL" id="EQD54282.1"/>
    </source>
</evidence>
<evidence type="ECO:0000256" key="1">
    <source>
        <dbReference type="ARBA" id="ARBA00001946"/>
    </source>
</evidence>
<comment type="cofactor">
    <cofactor evidence="1">
        <name>Mg(2+)</name>
        <dbReference type="ChEBI" id="CHEBI:18420"/>
    </cofactor>
</comment>
<dbReference type="SUPFAM" id="SSF88723">
    <property type="entry name" value="PIN domain-like"/>
    <property type="match status" value="1"/>
</dbReference>
<sequence>MGVVVDSNVLMDVMAGNARAVAKVRDAEGEFGPPYLSCIVIFETLVGVLFRGSVSKTRALEALLARYAVLPLDAADARRAAEIRVELLRAGRPASSLDTLIAGQALAGGHVLITRDRGLLDAARAIGLRAETY</sequence>
<dbReference type="Pfam" id="PF01850">
    <property type="entry name" value="PIN"/>
    <property type="match status" value="1"/>
</dbReference>
<dbReference type="InterPro" id="IPR029060">
    <property type="entry name" value="PIN-like_dom_sf"/>
</dbReference>
<dbReference type="GO" id="GO:0004540">
    <property type="term" value="F:RNA nuclease activity"/>
    <property type="evidence" value="ECO:0007669"/>
    <property type="project" value="InterPro"/>
</dbReference>
<evidence type="ECO:0000256" key="2">
    <source>
        <dbReference type="ARBA" id="ARBA00022649"/>
    </source>
</evidence>
<proteinExistence type="inferred from homology"/>
<evidence type="ECO:0000256" key="7">
    <source>
        <dbReference type="ARBA" id="ARBA00038093"/>
    </source>
</evidence>
<reference evidence="9" key="2">
    <citation type="journal article" date="2014" name="ISME J.">
        <title>Microbial stratification in low pH oxic and suboxic macroscopic growths along an acid mine drainage.</title>
        <authorList>
            <person name="Mendez-Garcia C."/>
            <person name="Mesa V."/>
            <person name="Sprenger R.R."/>
            <person name="Richter M."/>
            <person name="Diez M.S."/>
            <person name="Solano J."/>
            <person name="Bargiela R."/>
            <person name="Golyshina O.V."/>
            <person name="Manteca A."/>
            <person name="Ramos J.L."/>
            <person name="Gallego J.R."/>
            <person name="Llorente I."/>
            <person name="Martins Dos Santos V.A."/>
            <person name="Jensen O.N."/>
            <person name="Pelaez A.I."/>
            <person name="Sanchez J."/>
            <person name="Ferrer M."/>
        </authorList>
    </citation>
    <scope>NUCLEOTIDE SEQUENCE</scope>
</reference>
<dbReference type="PANTHER" id="PTHR33653">
    <property type="entry name" value="RIBONUCLEASE VAPC2"/>
    <property type="match status" value="1"/>
</dbReference>
<dbReference type="InterPro" id="IPR022907">
    <property type="entry name" value="VapC_family"/>
</dbReference>
<keyword evidence="4" id="KW-0479">Metal-binding</keyword>
<feature type="domain" description="PIN" evidence="8">
    <location>
        <begin position="3"/>
        <end position="123"/>
    </location>
</feature>
<comment type="caution">
    <text evidence="9">The sequence shown here is derived from an EMBL/GenBank/DDBJ whole genome shotgun (WGS) entry which is preliminary data.</text>
</comment>
<dbReference type="EMBL" id="AUZY01006458">
    <property type="protein sequence ID" value="EQD54282.1"/>
    <property type="molecule type" value="Genomic_DNA"/>
</dbReference>
<evidence type="ECO:0000256" key="5">
    <source>
        <dbReference type="ARBA" id="ARBA00022801"/>
    </source>
</evidence>
<dbReference type="InterPro" id="IPR002716">
    <property type="entry name" value="PIN_dom"/>
</dbReference>